<comment type="similarity">
    <text evidence="1">Belongs to the RelE toxin family.</text>
</comment>
<dbReference type="PANTHER" id="PTHR33755:SF5">
    <property type="entry name" value="TYPE II TOXIN-ANTITOXIN SYSTEM RELE_PARE FAMILY TOXIN"/>
    <property type="match status" value="1"/>
</dbReference>
<dbReference type="Pfam" id="PF05016">
    <property type="entry name" value="ParE_toxin"/>
    <property type="match status" value="1"/>
</dbReference>
<organism evidence="3 4">
    <name type="scientific">Anaerobaca lacustris</name>
    <dbReference type="NCBI Taxonomy" id="3044600"/>
    <lineage>
        <taxon>Bacteria</taxon>
        <taxon>Pseudomonadati</taxon>
        <taxon>Planctomycetota</taxon>
        <taxon>Phycisphaerae</taxon>
        <taxon>Sedimentisphaerales</taxon>
        <taxon>Anaerobacaceae</taxon>
        <taxon>Anaerobaca</taxon>
    </lineage>
</organism>
<dbReference type="PANTHER" id="PTHR33755">
    <property type="entry name" value="TOXIN PARE1-RELATED"/>
    <property type="match status" value="1"/>
</dbReference>
<dbReference type="AlphaFoldDB" id="A0AAW6TUJ3"/>
<keyword evidence="4" id="KW-1185">Reference proteome</keyword>
<protein>
    <submittedName>
        <fullName evidence="3">Type II toxin-antitoxin system RelE/ParE family toxin</fullName>
    </submittedName>
</protein>
<dbReference type="RefSeq" id="WP_349244656.1">
    <property type="nucleotide sequence ID" value="NZ_JASCXX010000009.1"/>
</dbReference>
<evidence type="ECO:0000256" key="1">
    <source>
        <dbReference type="ARBA" id="ARBA00006226"/>
    </source>
</evidence>
<dbReference type="SUPFAM" id="SSF143011">
    <property type="entry name" value="RelE-like"/>
    <property type="match status" value="1"/>
</dbReference>
<name>A0AAW6TUJ3_9BACT</name>
<dbReference type="EMBL" id="JASCXX010000009">
    <property type="protein sequence ID" value="MDI6449250.1"/>
    <property type="molecule type" value="Genomic_DNA"/>
</dbReference>
<reference evidence="3" key="1">
    <citation type="submission" date="2023-05" db="EMBL/GenBank/DDBJ databases">
        <title>Anaerotaeda fermentans gen. nov., sp. nov., a novel anaerobic planctomycete of the new family within the order Sedimentisphaerales isolated from Taman Peninsula, Russia.</title>
        <authorList>
            <person name="Khomyakova M.A."/>
            <person name="Merkel A.Y."/>
            <person name="Slobodkin A.I."/>
        </authorList>
    </citation>
    <scope>NUCLEOTIDE SEQUENCE</scope>
    <source>
        <strain evidence="3">M17dextr</strain>
    </source>
</reference>
<dbReference type="InterPro" id="IPR007712">
    <property type="entry name" value="RelE/ParE_toxin"/>
</dbReference>
<dbReference type="Proteomes" id="UP001431776">
    <property type="component" value="Unassembled WGS sequence"/>
</dbReference>
<evidence type="ECO:0000313" key="3">
    <source>
        <dbReference type="EMBL" id="MDI6449250.1"/>
    </source>
</evidence>
<dbReference type="InterPro" id="IPR051803">
    <property type="entry name" value="TA_system_RelE-like_toxin"/>
</dbReference>
<comment type="caution">
    <text evidence="3">The sequence shown here is derived from an EMBL/GenBank/DDBJ whole genome shotgun (WGS) entry which is preliminary data.</text>
</comment>
<dbReference type="Gene3D" id="3.30.2310.20">
    <property type="entry name" value="RelE-like"/>
    <property type="match status" value="1"/>
</dbReference>
<evidence type="ECO:0000313" key="4">
    <source>
        <dbReference type="Proteomes" id="UP001431776"/>
    </source>
</evidence>
<evidence type="ECO:0000256" key="2">
    <source>
        <dbReference type="ARBA" id="ARBA00022649"/>
    </source>
</evidence>
<proteinExistence type="inferred from homology"/>
<gene>
    <name evidence="3" type="ORF">QJ522_09370</name>
</gene>
<keyword evidence="2" id="KW-1277">Toxin-antitoxin system</keyword>
<dbReference type="InterPro" id="IPR035093">
    <property type="entry name" value="RelE/ParE_toxin_dom_sf"/>
</dbReference>
<sequence>MACRIVWSQQAVEDLKQIVRFIALDDANAAAKLAARILSHLERAAELPFSNRAVPEKAEEAIREIILRPYRIIYQTDERRDAIYILRIWHAARGVPSIE</sequence>
<dbReference type="NCBIfam" id="TIGR02385">
    <property type="entry name" value="RelE_StbE"/>
    <property type="match status" value="1"/>
</dbReference>
<accession>A0AAW6TUJ3</accession>